<sequence length="258" mass="28756">MWHNPRQLNLLAAALTAGATLALCAALGHWLMRQPMFALRVIRIDGDLAHLNLPSVRAAVSQLRNRRLYTHFFNLDLEETRAIFEAMPWVQRAALRRVWPDQLALTLTEYQALGIWRADWLVSRDGERFAANLAEAGDGLPSLSGPEGSEKEVVARYRDFARWFAPLGLAPVSVSLSERRAWTVELSNGTRVELGRDKEREGGSNAGALAARGDGLEQRCRRLAAAWKAVTAQWGEEIQRVDLRYPNGFAILSTGSRA</sequence>
<dbReference type="AlphaFoldDB" id="G2J920"/>
<evidence type="ECO:0000256" key="2">
    <source>
        <dbReference type="ARBA" id="ARBA00022475"/>
    </source>
</evidence>
<evidence type="ECO:0000256" key="3">
    <source>
        <dbReference type="ARBA" id="ARBA00022519"/>
    </source>
</evidence>
<keyword evidence="12" id="KW-1185">Reference proteome</keyword>
<keyword evidence="8 9" id="KW-0131">Cell cycle</keyword>
<dbReference type="Gene3D" id="3.40.50.11690">
    <property type="entry name" value="Cell division protein FtsQ/DivIB"/>
    <property type="match status" value="1"/>
</dbReference>
<evidence type="ECO:0000259" key="10">
    <source>
        <dbReference type="PROSITE" id="PS51779"/>
    </source>
</evidence>
<accession>G2J920</accession>
<protein>
    <recommendedName>
        <fullName evidence="9">Cell division protein FtsQ</fullName>
    </recommendedName>
</protein>
<keyword evidence="6 9" id="KW-1133">Transmembrane helix</keyword>
<dbReference type="PANTHER" id="PTHR35851">
    <property type="entry name" value="CELL DIVISION PROTEIN FTSQ"/>
    <property type="match status" value="1"/>
</dbReference>
<dbReference type="InterPro" id="IPR034746">
    <property type="entry name" value="POTRA"/>
</dbReference>
<dbReference type="Pfam" id="PF03799">
    <property type="entry name" value="FtsQ_DivIB_C"/>
    <property type="match status" value="1"/>
</dbReference>
<evidence type="ECO:0000256" key="6">
    <source>
        <dbReference type="ARBA" id="ARBA00022989"/>
    </source>
</evidence>
<dbReference type="PANTHER" id="PTHR35851:SF1">
    <property type="entry name" value="CELL DIVISION PROTEIN FTSQ"/>
    <property type="match status" value="1"/>
</dbReference>
<dbReference type="GO" id="GO:0005886">
    <property type="term" value="C:plasma membrane"/>
    <property type="evidence" value="ECO:0007669"/>
    <property type="project" value="UniProtKB-SubCell"/>
</dbReference>
<keyword evidence="7 9" id="KW-0472">Membrane</keyword>
<dbReference type="Gene3D" id="3.10.20.310">
    <property type="entry name" value="membrane protein fhac"/>
    <property type="match status" value="1"/>
</dbReference>
<dbReference type="GO" id="GO:0090529">
    <property type="term" value="P:cell septum assembly"/>
    <property type="evidence" value="ECO:0007669"/>
    <property type="project" value="InterPro"/>
</dbReference>
<dbReference type="Pfam" id="PF08478">
    <property type="entry name" value="POTRA_1"/>
    <property type="match status" value="1"/>
</dbReference>
<comment type="subcellular location">
    <subcellularLocation>
        <location evidence="9">Cell inner membrane</location>
        <topology evidence="9">Single-pass type II membrane protein</topology>
    </subcellularLocation>
    <subcellularLocation>
        <location evidence="1">Membrane</location>
    </subcellularLocation>
    <text evidence="9">Localizes to the division septum.</text>
</comment>
<dbReference type="OrthoDB" id="9790370at2"/>
<proteinExistence type="inferred from homology"/>
<dbReference type="GO" id="GO:0032153">
    <property type="term" value="C:cell division site"/>
    <property type="evidence" value="ECO:0007669"/>
    <property type="project" value="UniProtKB-UniRule"/>
</dbReference>
<evidence type="ECO:0000256" key="4">
    <source>
        <dbReference type="ARBA" id="ARBA00022618"/>
    </source>
</evidence>
<dbReference type="InterPro" id="IPR045335">
    <property type="entry name" value="FtsQ_C_sf"/>
</dbReference>
<evidence type="ECO:0000256" key="7">
    <source>
        <dbReference type="ARBA" id="ARBA00023136"/>
    </source>
</evidence>
<evidence type="ECO:0000256" key="9">
    <source>
        <dbReference type="HAMAP-Rule" id="MF_00911"/>
    </source>
</evidence>
<reference evidence="11 12" key="1">
    <citation type="submission" date="2011-08" db="EMBL/GenBank/DDBJ databases">
        <title>The genome of the obligate endobacterium of an arbuscular mycorrhizal fungus reveals an interphylum network of nutritional interactions.</title>
        <authorList>
            <person name="Ghignone S."/>
            <person name="Salvioli A."/>
            <person name="Anca I."/>
            <person name="Lumini E."/>
            <person name="Ortu G."/>
            <person name="Petiti L."/>
            <person name="Cruveiller S."/>
            <person name="Bianciotto V."/>
            <person name="Piffanelli P."/>
            <person name="Lanfranco L."/>
            <person name="Bonfante P."/>
        </authorList>
    </citation>
    <scope>NUCLEOTIDE SEQUENCE [LARGE SCALE GENOMIC DNA]</scope>
    <source>
        <strain evidence="11 12">BEG34</strain>
    </source>
</reference>
<evidence type="ECO:0000313" key="11">
    <source>
        <dbReference type="EMBL" id="CCD29267.1"/>
    </source>
</evidence>
<dbReference type="eggNOG" id="COG1589">
    <property type="taxonomic scope" value="Bacteria"/>
</dbReference>
<evidence type="ECO:0000256" key="8">
    <source>
        <dbReference type="ARBA" id="ARBA00023306"/>
    </source>
</evidence>
<dbReference type="InterPro" id="IPR005548">
    <property type="entry name" value="Cell_div_FtsQ/DivIB_C"/>
</dbReference>
<dbReference type="GO" id="GO:0043093">
    <property type="term" value="P:FtsZ-dependent cytokinesis"/>
    <property type="evidence" value="ECO:0007669"/>
    <property type="project" value="UniProtKB-UniRule"/>
</dbReference>
<keyword evidence="3 9" id="KW-0997">Cell inner membrane</keyword>
<comment type="caution">
    <text evidence="11">The sequence shown here is derived from an EMBL/GenBank/DDBJ whole genome shotgun (WGS) entry which is preliminary data.</text>
</comment>
<dbReference type="PROSITE" id="PS51779">
    <property type="entry name" value="POTRA"/>
    <property type="match status" value="1"/>
</dbReference>
<evidence type="ECO:0000256" key="1">
    <source>
        <dbReference type="ARBA" id="ARBA00004370"/>
    </source>
</evidence>
<organism evidence="11 12">
    <name type="scientific">Candidatus Glomeribacter gigasporarum BEG34</name>
    <dbReference type="NCBI Taxonomy" id="1070319"/>
    <lineage>
        <taxon>Bacteria</taxon>
        <taxon>Pseudomonadati</taxon>
        <taxon>Pseudomonadota</taxon>
        <taxon>Betaproteobacteria</taxon>
        <taxon>Burkholderiales</taxon>
        <taxon>Burkholderiaceae</taxon>
        <taxon>Candidatus Glomeribacter</taxon>
    </lineage>
</organism>
<feature type="domain" description="POTRA" evidence="10">
    <location>
        <begin position="37"/>
        <end position="110"/>
    </location>
</feature>
<dbReference type="STRING" id="1070319.CAGGBEG34_220015"/>
<dbReference type="InterPro" id="IPR026579">
    <property type="entry name" value="FtsQ"/>
</dbReference>
<dbReference type="RefSeq" id="WP_006682495.1">
    <property type="nucleotide sequence ID" value="NZ_CAFB01000039.1"/>
</dbReference>
<comment type="subunit">
    <text evidence="9">Part of a complex composed of FtsB, FtsL and FtsQ.</text>
</comment>
<comment type="function">
    <text evidence="9">Essential cell division protein. May link together the upstream cell division proteins, which are predominantly cytoplasmic, with the downstream cell division proteins, which are predominantly periplasmic. May control correct divisome assembly.</text>
</comment>
<evidence type="ECO:0000313" key="12">
    <source>
        <dbReference type="Proteomes" id="UP000054051"/>
    </source>
</evidence>
<keyword evidence="2 9" id="KW-1003">Cell membrane</keyword>
<keyword evidence="5 9" id="KW-0812">Transmembrane</keyword>
<dbReference type="Proteomes" id="UP000054051">
    <property type="component" value="Unassembled WGS sequence"/>
</dbReference>
<dbReference type="HAMAP" id="MF_00911">
    <property type="entry name" value="FtsQ_subfam"/>
    <property type="match status" value="1"/>
</dbReference>
<name>G2J920_9BURK</name>
<dbReference type="InterPro" id="IPR013685">
    <property type="entry name" value="POTRA_FtsQ_type"/>
</dbReference>
<comment type="similarity">
    <text evidence="9">Belongs to the FtsQ/DivIB family. FtsQ subfamily.</text>
</comment>
<gene>
    <name evidence="9 11" type="primary">ftsQ</name>
    <name evidence="11" type="ORF">CAGGBEG34_220015</name>
</gene>
<dbReference type="EMBL" id="CAFB01000039">
    <property type="protein sequence ID" value="CCD29267.1"/>
    <property type="molecule type" value="Genomic_DNA"/>
</dbReference>
<keyword evidence="4 9" id="KW-0132">Cell division</keyword>
<evidence type="ECO:0000256" key="5">
    <source>
        <dbReference type="ARBA" id="ARBA00022692"/>
    </source>
</evidence>